<dbReference type="GO" id="GO:0052906">
    <property type="term" value="F:tRNA (guanine(37)-N1)-methyltransferase activity"/>
    <property type="evidence" value="ECO:0007669"/>
    <property type="project" value="UniProtKB-EC"/>
</dbReference>
<dbReference type="InterPro" id="IPR016009">
    <property type="entry name" value="tRNA_MeTrfase_TRMD/TRM10"/>
</dbReference>
<evidence type="ECO:0000256" key="13">
    <source>
        <dbReference type="ARBA" id="ARBA00033392"/>
    </source>
</evidence>
<keyword evidence="19" id="KW-1185">Reference proteome</keyword>
<feature type="binding site" evidence="15">
    <location>
        <position position="113"/>
    </location>
    <ligand>
        <name>S-adenosyl-L-methionine</name>
        <dbReference type="ChEBI" id="CHEBI:59789"/>
    </ligand>
</feature>
<evidence type="ECO:0000256" key="3">
    <source>
        <dbReference type="ARBA" id="ARBA00007630"/>
    </source>
</evidence>
<dbReference type="InterPro" id="IPR002649">
    <property type="entry name" value="tRNA_m1G_MeTrfase_TrmD"/>
</dbReference>
<comment type="function">
    <text evidence="1 15 16">Specifically methylates guanosine-37 in various tRNAs.</text>
</comment>
<evidence type="ECO:0000259" key="17">
    <source>
        <dbReference type="Pfam" id="PF01746"/>
    </source>
</evidence>
<dbReference type="HAMAP" id="MF_00605">
    <property type="entry name" value="TrmD"/>
    <property type="match status" value="1"/>
</dbReference>
<keyword evidence="7 15" id="KW-0963">Cytoplasm</keyword>
<dbReference type="Gene3D" id="3.40.1280.10">
    <property type="match status" value="1"/>
</dbReference>
<sequence length="248" mass="28148">MRFDVLTLFPEMFEGFLSSSIMKRAVDQGLIAPSFINFREYSTDKHRTVDDTPYGGGGGMVLKPEPLFRAVEELTHGETTKPPVLMMSPQGIPFTQRKAEELARHSHIVLLCGHYEGFDERVREHLVDEEISIGDYVLTGGELPAMVVMDSLSRLVPGVLGNESSAEADSFSTGLLEYPQYTRPADFRGWKVPDILLSGHHRMIEDWRRKQALRRTFLRRRDLLESADLTEEDRAYLAELKAEDSSED</sequence>
<feature type="binding site" evidence="15">
    <location>
        <begin position="133"/>
        <end position="138"/>
    </location>
    <ligand>
        <name>S-adenosyl-L-methionine</name>
        <dbReference type="ChEBI" id="CHEBI:59789"/>
    </ligand>
</feature>
<feature type="domain" description="tRNA methyltransferase TRMD/TRM10-type" evidence="17">
    <location>
        <begin position="1"/>
        <end position="225"/>
    </location>
</feature>
<dbReference type="EC" id="2.1.1.228" evidence="5 15"/>
<keyword evidence="8 15" id="KW-0489">Methyltransferase</keyword>
<comment type="catalytic activity">
    <reaction evidence="14 15 16">
        <text>guanosine(37) in tRNA + S-adenosyl-L-methionine = N(1)-methylguanosine(37) in tRNA + S-adenosyl-L-homocysteine + H(+)</text>
        <dbReference type="Rhea" id="RHEA:36899"/>
        <dbReference type="Rhea" id="RHEA-COMP:10145"/>
        <dbReference type="Rhea" id="RHEA-COMP:10147"/>
        <dbReference type="ChEBI" id="CHEBI:15378"/>
        <dbReference type="ChEBI" id="CHEBI:57856"/>
        <dbReference type="ChEBI" id="CHEBI:59789"/>
        <dbReference type="ChEBI" id="CHEBI:73542"/>
        <dbReference type="ChEBI" id="CHEBI:74269"/>
        <dbReference type="EC" id="2.1.1.228"/>
    </reaction>
</comment>
<evidence type="ECO:0000256" key="10">
    <source>
        <dbReference type="ARBA" id="ARBA00022691"/>
    </source>
</evidence>
<dbReference type="NCBIfam" id="NF000648">
    <property type="entry name" value="PRK00026.1"/>
    <property type="match status" value="1"/>
</dbReference>
<dbReference type="Pfam" id="PF01746">
    <property type="entry name" value="tRNA_m1G_MT"/>
    <property type="match status" value="1"/>
</dbReference>
<dbReference type="PANTHER" id="PTHR46417:SF1">
    <property type="entry name" value="TRNA (GUANINE-N(1)-)-METHYLTRANSFERASE"/>
    <property type="match status" value="1"/>
</dbReference>
<dbReference type="Gene3D" id="1.10.1270.20">
    <property type="entry name" value="tRNA(m1g37)methyltransferase, domain 2"/>
    <property type="match status" value="1"/>
</dbReference>
<keyword evidence="10 15" id="KW-0949">S-adenosyl-L-methionine</keyword>
<comment type="caution">
    <text evidence="18">The sequence shown here is derived from an EMBL/GenBank/DDBJ whole genome shotgun (WGS) entry which is preliminary data.</text>
</comment>
<evidence type="ECO:0000256" key="2">
    <source>
        <dbReference type="ARBA" id="ARBA00004496"/>
    </source>
</evidence>
<dbReference type="Proteomes" id="UP001595843">
    <property type="component" value="Unassembled WGS sequence"/>
</dbReference>
<evidence type="ECO:0000256" key="1">
    <source>
        <dbReference type="ARBA" id="ARBA00002634"/>
    </source>
</evidence>
<comment type="subcellular location">
    <subcellularLocation>
        <location evidence="2 15 16">Cytoplasm</location>
    </subcellularLocation>
</comment>
<dbReference type="NCBIfam" id="TIGR00088">
    <property type="entry name" value="trmD"/>
    <property type="match status" value="1"/>
</dbReference>
<dbReference type="PIRSF" id="PIRSF000386">
    <property type="entry name" value="tRNA_mtase"/>
    <property type="match status" value="1"/>
</dbReference>
<name>A0ABV8JCR3_9BACL</name>
<dbReference type="InterPro" id="IPR029026">
    <property type="entry name" value="tRNA_m1G_MTases_N"/>
</dbReference>
<evidence type="ECO:0000256" key="11">
    <source>
        <dbReference type="ARBA" id="ARBA00022694"/>
    </source>
</evidence>
<protein>
    <recommendedName>
        <fullName evidence="6 15">tRNA (guanine-N(1)-)-methyltransferase</fullName>
        <ecNumber evidence="5 15">2.1.1.228</ecNumber>
    </recommendedName>
    <alternativeName>
        <fullName evidence="12 15">M1G-methyltransferase</fullName>
    </alternativeName>
    <alternativeName>
        <fullName evidence="13 15">tRNA [GM37] methyltransferase</fullName>
    </alternativeName>
</protein>
<organism evidence="18 19">
    <name type="scientific">Salinithrix halophila</name>
    <dbReference type="NCBI Taxonomy" id="1485204"/>
    <lineage>
        <taxon>Bacteria</taxon>
        <taxon>Bacillati</taxon>
        <taxon>Bacillota</taxon>
        <taxon>Bacilli</taxon>
        <taxon>Bacillales</taxon>
        <taxon>Thermoactinomycetaceae</taxon>
        <taxon>Salinithrix</taxon>
    </lineage>
</organism>
<dbReference type="CDD" id="cd18080">
    <property type="entry name" value="TrmD-like"/>
    <property type="match status" value="1"/>
</dbReference>
<dbReference type="RefSeq" id="WP_380703333.1">
    <property type="nucleotide sequence ID" value="NZ_JBHSAP010000009.1"/>
</dbReference>
<evidence type="ECO:0000256" key="16">
    <source>
        <dbReference type="RuleBase" id="RU003464"/>
    </source>
</evidence>
<reference evidence="19" key="1">
    <citation type="journal article" date="2019" name="Int. J. Syst. Evol. Microbiol.">
        <title>The Global Catalogue of Microorganisms (GCM) 10K type strain sequencing project: providing services to taxonomists for standard genome sequencing and annotation.</title>
        <authorList>
            <consortium name="The Broad Institute Genomics Platform"/>
            <consortium name="The Broad Institute Genome Sequencing Center for Infectious Disease"/>
            <person name="Wu L."/>
            <person name="Ma J."/>
        </authorList>
    </citation>
    <scope>NUCLEOTIDE SEQUENCE [LARGE SCALE GENOMIC DNA]</scope>
    <source>
        <strain evidence="19">IBRC-M 10813</strain>
    </source>
</reference>
<evidence type="ECO:0000256" key="9">
    <source>
        <dbReference type="ARBA" id="ARBA00022679"/>
    </source>
</evidence>
<evidence type="ECO:0000256" key="7">
    <source>
        <dbReference type="ARBA" id="ARBA00022490"/>
    </source>
</evidence>
<dbReference type="InterPro" id="IPR023148">
    <property type="entry name" value="tRNA_m1G_MeTrfase_C_sf"/>
</dbReference>
<dbReference type="GO" id="GO:0032259">
    <property type="term" value="P:methylation"/>
    <property type="evidence" value="ECO:0007669"/>
    <property type="project" value="UniProtKB-KW"/>
</dbReference>
<accession>A0ABV8JCR3</accession>
<evidence type="ECO:0000256" key="6">
    <source>
        <dbReference type="ARBA" id="ARBA00014679"/>
    </source>
</evidence>
<evidence type="ECO:0000256" key="14">
    <source>
        <dbReference type="ARBA" id="ARBA00047783"/>
    </source>
</evidence>
<dbReference type="InterPro" id="IPR029028">
    <property type="entry name" value="Alpha/beta_knot_MTases"/>
</dbReference>
<evidence type="ECO:0000256" key="5">
    <source>
        <dbReference type="ARBA" id="ARBA00012807"/>
    </source>
</evidence>
<keyword evidence="9 15" id="KW-0808">Transferase</keyword>
<evidence type="ECO:0000256" key="4">
    <source>
        <dbReference type="ARBA" id="ARBA00011738"/>
    </source>
</evidence>
<comment type="subunit">
    <text evidence="4 15 16">Homodimer.</text>
</comment>
<dbReference type="PANTHER" id="PTHR46417">
    <property type="entry name" value="TRNA (GUANINE-N(1)-)-METHYLTRANSFERASE"/>
    <property type="match status" value="1"/>
</dbReference>
<evidence type="ECO:0000313" key="18">
    <source>
        <dbReference type="EMBL" id="MFC4076414.1"/>
    </source>
</evidence>
<proteinExistence type="inferred from homology"/>
<keyword evidence="11 15" id="KW-0819">tRNA processing</keyword>
<comment type="similarity">
    <text evidence="3 15 16">Belongs to the RNA methyltransferase TrmD family.</text>
</comment>
<dbReference type="SUPFAM" id="SSF75217">
    <property type="entry name" value="alpha/beta knot"/>
    <property type="match status" value="1"/>
</dbReference>
<evidence type="ECO:0000256" key="12">
    <source>
        <dbReference type="ARBA" id="ARBA00029736"/>
    </source>
</evidence>
<evidence type="ECO:0000313" key="19">
    <source>
        <dbReference type="Proteomes" id="UP001595843"/>
    </source>
</evidence>
<gene>
    <name evidence="15 18" type="primary">trmD</name>
    <name evidence="18" type="ORF">ACFOUO_06280</name>
</gene>
<evidence type="ECO:0000256" key="8">
    <source>
        <dbReference type="ARBA" id="ARBA00022603"/>
    </source>
</evidence>
<dbReference type="EMBL" id="JBHSAP010000009">
    <property type="protein sequence ID" value="MFC4076414.1"/>
    <property type="molecule type" value="Genomic_DNA"/>
</dbReference>
<evidence type="ECO:0000256" key="15">
    <source>
        <dbReference type="HAMAP-Rule" id="MF_00605"/>
    </source>
</evidence>